<dbReference type="Pfam" id="PF13163">
    <property type="entry name" value="DUF3999"/>
    <property type="match status" value="1"/>
</dbReference>
<name>A0A5B2Z6Y0_9GAMM</name>
<feature type="transmembrane region" description="Helical" evidence="1">
    <location>
        <begin position="416"/>
        <end position="437"/>
    </location>
</feature>
<keyword evidence="1" id="KW-0472">Membrane</keyword>
<gene>
    <name evidence="3" type="ORF">F0415_09400</name>
</gene>
<dbReference type="Proteomes" id="UP000322165">
    <property type="component" value="Unassembled WGS sequence"/>
</dbReference>
<evidence type="ECO:0000313" key="4">
    <source>
        <dbReference type="Proteomes" id="UP000322165"/>
    </source>
</evidence>
<evidence type="ECO:0000256" key="1">
    <source>
        <dbReference type="SAM" id="Phobius"/>
    </source>
</evidence>
<organism evidence="3 4">
    <name type="scientific">Arenimonas fontis</name>
    <dbReference type="NCBI Taxonomy" id="2608255"/>
    <lineage>
        <taxon>Bacteria</taxon>
        <taxon>Pseudomonadati</taxon>
        <taxon>Pseudomonadota</taxon>
        <taxon>Gammaproteobacteria</taxon>
        <taxon>Lysobacterales</taxon>
        <taxon>Lysobacteraceae</taxon>
        <taxon>Arenimonas</taxon>
    </lineage>
</organism>
<reference evidence="3 4" key="1">
    <citation type="submission" date="2019-09" db="EMBL/GenBank/DDBJ databases">
        <title>Arenimonas chukotkensis sp. nov., a bacterium isolated from Chukotka hot spring, Arctic region, Russia.</title>
        <authorList>
            <person name="Zayulina K.S."/>
            <person name="Prokofeva M.I."/>
            <person name="Elcheninov A.G."/>
            <person name="Novikov A."/>
            <person name="Kochetkova T.V."/>
            <person name="Kublanov I.V."/>
        </authorList>
    </citation>
    <scope>NUCLEOTIDE SEQUENCE [LARGE SCALE GENOMIC DNA]</scope>
    <source>
        <strain evidence="3 4">3729k</strain>
    </source>
</reference>
<dbReference type="InterPro" id="IPR025060">
    <property type="entry name" value="DUF3999"/>
</dbReference>
<dbReference type="EMBL" id="VUOD01000006">
    <property type="protein sequence ID" value="KAA2284528.1"/>
    <property type="molecule type" value="Genomic_DNA"/>
</dbReference>
<keyword evidence="1" id="KW-1133">Transmembrane helix</keyword>
<dbReference type="AlphaFoldDB" id="A0A5B2Z6Y0"/>
<keyword evidence="2" id="KW-0732">Signal</keyword>
<protein>
    <submittedName>
        <fullName evidence="3">DUF3999 domain-containing protein</fullName>
    </submittedName>
</protein>
<feature type="signal peptide" evidence="2">
    <location>
        <begin position="1"/>
        <end position="18"/>
    </location>
</feature>
<evidence type="ECO:0000313" key="3">
    <source>
        <dbReference type="EMBL" id="KAA2284528.1"/>
    </source>
</evidence>
<keyword evidence="4" id="KW-1185">Reference proteome</keyword>
<reference evidence="3 4" key="2">
    <citation type="submission" date="2019-09" db="EMBL/GenBank/DDBJ databases">
        <authorList>
            <person name="Mazur A."/>
        </authorList>
    </citation>
    <scope>NUCLEOTIDE SEQUENCE [LARGE SCALE GENOMIC DNA]</scope>
    <source>
        <strain evidence="3 4">3729k</strain>
    </source>
</reference>
<evidence type="ECO:0000256" key="2">
    <source>
        <dbReference type="SAM" id="SignalP"/>
    </source>
</evidence>
<accession>A0A5B2Z6Y0</accession>
<sequence>MRPLLACLALALAAPTAAQTTDDFAWQWPIQADDQAPAHLLVLDAEVLQYVQRADLGDLAVFNADGKPVPFAHLPPQGQDFELRDPVPWLRVPLPEPGQGEDLSLRLERDAEGRLRGLELQASGQQTAPAGRHDLLLDRGEDPEAASTLHVQLGHEARLPVNLRVSVSGSDDLIGWRRLGSGLPLIALDDNGLRVERLRLDFERSDARYLRLSIENEGDWPRIDGLEIERRVRSGDERPWLSLELQGEPVPGEPGTFRYAVPAPVLVERVDLRLADANSVSAVQVGAREPGQAWWSGVAAFTAFRLGQGANEVRHLAPDIHARREREWQVSTQPALASAPTLVLQYRPEHFVLLAQGPAPYTLVAGSTRVARPDYPVQAALAASGAQPAPATLGTRGEAGGEAALAPRRSEDWQRWLLWAVLAIGAGLVLWMSARVLKNADNGH</sequence>
<keyword evidence="1" id="KW-0812">Transmembrane</keyword>
<comment type="caution">
    <text evidence="3">The sequence shown here is derived from an EMBL/GenBank/DDBJ whole genome shotgun (WGS) entry which is preliminary data.</text>
</comment>
<proteinExistence type="predicted"/>
<feature type="chain" id="PRO_5023027378" evidence="2">
    <location>
        <begin position="19"/>
        <end position="444"/>
    </location>
</feature>
<dbReference type="RefSeq" id="WP_149860961.1">
    <property type="nucleotide sequence ID" value="NZ_VUOD01000006.1"/>
</dbReference>